<evidence type="ECO:0000313" key="2">
    <source>
        <dbReference type="Proteomes" id="UP000677898"/>
    </source>
</evidence>
<evidence type="ECO:0000313" key="1">
    <source>
        <dbReference type="EMBL" id="QUP52315.1"/>
    </source>
</evidence>
<reference evidence="1 2" key="1">
    <citation type="journal article" date="2021" name="Phytopathology">
        <title>Complete genome sequence of Ralstonia syzygii subsp. indonesiensis strain LLRS-1, isolated from wilted tobacco in China.</title>
        <authorList>
            <person name="Lu C.H."/>
            <person name="Li J.Y."/>
            <person name="Mi M.G."/>
            <person name="Lin Z.L."/>
            <person name="Jiang N."/>
            <person name="Gai X."/>
            <person name="Ma J.H."/>
            <person name="Lei L.P."/>
            <person name="Xia Z.Y."/>
        </authorList>
    </citation>
    <scope>NUCLEOTIDE SEQUENCE [LARGE SCALE GENOMIC DNA]</scope>
    <source>
        <strain evidence="1 2">LLRS-1</strain>
    </source>
</reference>
<proteinExistence type="predicted"/>
<name>A0ABX7ZAF2_9RALS</name>
<accession>A0ABX7ZAF2</accession>
<dbReference type="EMBL" id="CP046729">
    <property type="protein sequence ID" value="QUP52315.1"/>
    <property type="molecule type" value="Genomic_DNA"/>
</dbReference>
<protein>
    <submittedName>
        <fullName evidence="1">Uncharacterized protein</fullName>
    </submittedName>
</protein>
<sequence length="56" mass="6277">MPALEISESIVRRCTRDLLPFNPDYNYSAGEDVFAALTRTTASIRPTVRDASFLID</sequence>
<keyword evidence="2" id="KW-1185">Reference proteome</keyword>
<dbReference type="RefSeq" id="WP_211905110.1">
    <property type="nucleotide sequence ID" value="NZ_CP046729.1"/>
</dbReference>
<gene>
    <name evidence="1" type="ORF">GO998_00310</name>
</gene>
<organism evidence="1 2">
    <name type="scientific">Ralstonia syzygii</name>
    <dbReference type="NCBI Taxonomy" id="28097"/>
    <lineage>
        <taxon>Bacteria</taxon>
        <taxon>Pseudomonadati</taxon>
        <taxon>Pseudomonadota</taxon>
        <taxon>Betaproteobacteria</taxon>
        <taxon>Burkholderiales</taxon>
        <taxon>Burkholderiaceae</taxon>
        <taxon>Ralstonia</taxon>
        <taxon>Ralstonia solanacearum species complex</taxon>
    </lineage>
</organism>
<dbReference type="Proteomes" id="UP000677898">
    <property type="component" value="Chromosome"/>
</dbReference>